<organism evidence="2">
    <name type="scientific">Clastoptera arizonana</name>
    <name type="common">Arizona spittle bug</name>
    <dbReference type="NCBI Taxonomy" id="38151"/>
    <lineage>
        <taxon>Eukaryota</taxon>
        <taxon>Metazoa</taxon>
        <taxon>Ecdysozoa</taxon>
        <taxon>Arthropoda</taxon>
        <taxon>Hexapoda</taxon>
        <taxon>Insecta</taxon>
        <taxon>Pterygota</taxon>
        <taxon>Neoptera</taxon>
        <taxon>Paraneoptera</taxon>
        <taxon>Hemiptera</taxon>
        <taxon>Auchenorrhyncha</taxon>
        <taxon>Cercopoidea</taxon>
        <taxon>Clastopteridae</taxon>
        <taxon>Clastoptera</taxon>
    </lineage>
</organism>
<name>A0A1B6C0D4_9HEMI</name>
<feature type="compositionally biased region" description="Acidic residues" evidence="1">
    <location>
        <begin position="78"/>
        <end position="87"/>
    </location>
</feature>
<feature type="compositionally biased region" description="Polar residues" evidence="1">
    <location>
        <begin position="62"/>
        <end position="71"/>
    </location>
</feature>
<evidence type="ECO:0000256" key="1">
    <source>
        <dbReference type="SAM" id="MobiDB-lite"/>
    </source>
</evidence>
<evidence type="ECO:0000313" key="2">
    <source>
        <dbReference type="EMBL" id="JAS06982.1"/>
    </source>
</evidence>
<feature type="compositionally biased region" description="Basic and acidic residues" evidence="1">
    <location>
        <begin position="52"/>
        <end position="61"/>
    </location>
</feature>
<protein>
    <submittedName>
        <fullName evidence="2">Uncharacterized protein</fullName>
    </submittedName>
</protein>
<sequence>NYKKATTNSSSYQKTVWVARKPAPVITENDTKDNDDDSNWKGAEILNAHSLADKSEFEIGKNDNSSDPNTISEHHEEYIDDDDDDDVTYTGEQQSSEAPWSPSQVIIKEEQISEDEEGYPTDEKASSSKEQVLDEISTYEESTKEVDLMEEQNDPVELNEEIDLNEEMEINEEGVAENNEEIEGDNYEYGIECKICGEENCEGHPGSRPKEHFFVCLVCTEVFTSKKEL</sequence>
<accession>A0A1B6C0D4</accession>
<feature type="compositionally biased region" description="Polar residues" evidence="1">
    <location>
        <begin position="90"/>
        <end position="104"/>
    </location>
</feature>
<dbReference type="EMBL" id="GEDC01030316">
    <property type="protein sequence ID" value="JAS06982.1"/>
    <property type="molecule type" value="Transcribed_RNA"/>
</dbReference>
<feature type="compositionally biased region" description="Acidic residues" evidence="1">
    <location>
        <begin position="148"/>
        <end position="158"/>
    </location>
</feature>
<reference evidence="2" key="1">
    <citation type="submission" date="2015-12" db="EMBL/GenBank/DDBJ databases">
        <title>De novo transcriptome assembly of four potential Pierce s Disease insect vectors from Arizona vineyards.</title>
        <authorList>
            <person name="Tassone E.E."/>
        </authorList>
    </citation>
    <scope>NUCLEOTIDE SEQUENCE</scope>
</reference>
<proteinExistence type="predicted"/>
<feature type="non-terminal residue" evidence="2">
    <location>
        <position position="1"/>
    </location>
</feature>
<gene>
    <name evidence="2" type="ORF">g.16761</name>
</gene>
<dbReference type="AlphaFoldDB" id="A0A1B6C0D4"/>
<feature type="region of interest" description="Disordered" evidence="1">
    <location>
        <begin position="52"/>
        <end position="158"/>
    </location>
</feature>
<feature type="non-terminal residue" evidence="2">
    <location>
        <position position="229"/>
    </location>
</feature>
<feature type="region of interest" description="Disordered" evidence="1">
    <location>
        <begin position="21"/>
        <end position="40"/>
    </location>
</feature>